<evidence type="ECO:0000313" key="2">
    <source>
        <dbReference type="Proteomes" id="UP001359559"/>
    </source>
</evidence>
<dbReference type="AlphaFoldDB" id="A0AAN9J793"/>
<dbReference type="EMBL" id="JAYKXN010000004">
    <property type="protein sequence ID" value="KAK7293605.1"/>
    <property type="molecule type" value="Genomic_DNA"/>
</dbReference>
<reference evidence="1 2" key="1">
    <citation type="submission" date="2024-01" db="EMBL/GenBank/DDBJ databases">
        <title>The genomes of 5 underutilized Papilionoideae crops provide insights into root nodulation and disease resistance.</title>
        <authorList>
            <person name="Yuan L."/>
        </authorList>
    </citation>
    <scope>NUCLEOTIDE SEQUENCE [LARGE SCALE GENOMIC DNA]</scope>
    <source>
        <strain evidence="1">LY-2023</strain>
        <tissue evidence="1">Leaf</tissue>
    </source>
</reference>
<name>A0AAN9J793_CLITE</name>
<proteinExistence type="predicted"/>
<dbReference type="Proteomes" id="UP001359559">
    <property type="component" value="Unassembled WGS sequence"/>
</dbReference>
<gene>
    <name evidence="1" type="ORF">RJT34_16475</name>
</gene>
<organism evidence="1 2">
    <name type="scientific">Clitoria ternatea</name>
    <name type="common">Butterfly pea</name>
    <dbReference type="NCBI Taxonomy" id="43366"/>
    <lineage>
        <taxon>Eukaryota</taxon>
        <taxon>Viridiplantae</taxon>
        <taxon>Streptophyta</taxon>
        <taxon>Embryophyta</taxon>
        <taxon>Tracheophyta</taxon>
        <taxon>Spermatophyta</taxon>
        <taxon>Magnoliopsida</taxon>
        <taxon>eudicotyledons</taxon>
        <taxon>Gunneridae</taxon>
        <taxon>Pentapetalae</taxon>
        <taxon>rosids</taxon>
        <taxon>fabids</taxon>
        <taxon>Fabales</taxon>
        <taxon>Fabaceae</taxon>
        <taxon>Papilionoideae</taxon>
        <taxon>50 kb inversion clade</taxon>
        <taxon>NPAAA clade</taxon>
        <taxon>indigoferoid/millettioid clade</taxon>
        <taxon>Phaseoleae</taxon>
        <taxon>Clitoria</taxon>
    </lineage>
</organism>
<sequence length="95" mass="11142">MLGGTPWTLEVRKSLKSEYEAHICFWHSLWVKNTSAFGTHLLGFLQEQFPVYVNLVLDLCLFSLRCGYWLGSALLHILKLMLRYILRLDRTVEQL</sequence>
<comment type="caution">
    <text evidence="1">The sequence shown here is derived from an EMBL/GenBank/DDBJ whole genome shotgun (WGS) entry which is preliminary data.</text>
</comment>
<protein>
    <submittedName>
        <fullName evidence="1">Uncharacterized protein</fullName>
    </submittedName>
</protein>
<keyword evidence="2" id="KW-1185">Reference proteome</keyword>
<accession>A0AAN9J793</accession>
<evidence type="ECO:0000313" key="1">
    <source>
        <dbReference type="EMBL" id="KAK7293605.1"/>
    </source>
</evidence>